<dbReference type="InterPro" id="IPR011992">
    <property type="entry name" value="EF-hand-dom_pair"/>
</dbReference>
<feature type="region of interest" description="Disordered" evidence="4">
    <location>
        <begin position="148"/>
        <end position="173"/>
    </location>
</feature>
<feature type="region of interest" description="Disordered" evidence="4">
    <location>
        <begin position="226"/>
        <end position="245"/>
    </location>
</feature>
<evidence type="ECO:0008006" key="9">
    <source>
        <dbReference type="Google" id="ProtNLM"/>
    </source>
</evidence>
<evidence type="ECO:0000256" key="4">
    <source>
        <dbReference type="SAM" id="MobiDB-lite"/>
    </source>
</evidence>
<feature type="domain" description="EH" evidence="5">
    <location>
        <begin position="72"/>
        <end position="161"/>
    </location>
</feature>
<keyword evidence="3" id="KW-0175">Coiled coil</keyword>
<reference evidence="7" key="2">
    <citation type="submission" date="2025-09" db="UniProtKB">
        <authorList>
            <consortium name="Ensembl"/>
        </authorList>
    </citation>
    <scope>IDENTIFICATION</scope>
</reference>
<name>A0A3B5LG29_9TELE</name>
<dbReference type="GO" id="GO:0005737">
    <property type="term" value="C:cytoplasm"/>
    <property type="evidence" value="ECO:0007669"/>
    <property type="project" value="TreeGrafter"/>
</dbReference>
<dbReference type="Pfam" id="PF12763">
    <property type="entry name" value="EH"/>
    <property type="match status" value="1"/>
</dbReference>
<dbReference type="Ensembl" id="ENSXCOT00000011225.1">
    <property type="protein sequence ID" value="ENSXCOP00000011098.1"/>
    <property type="gene ID" value="ENSXCOG00000008385.1"/>
</dbReference>
<dbReference type="PROSITE" id="PS00018">
    <property type="entry name" value="EF_HAND_1"/>
    <property type="match status" value="1"/>
</dbReference>
<organism evidence="7 8">
    <name type="scientific">Xiphophorus couchianus</name>
    <name type="common">Monterrey platyfish</name>
    <dbReference type="NCBI Taxonomy" id="32473"/>
    <lineage>
        <taxon>Eukaryota</taxon>
        <taxon>Metazoa</taxon>
        <taxon>Chordata</taxon>
        <taxon>Craniata</taxon>
        <taxon>Vertebrata</taxon>
        <taxon>Euteleostomi</taxon>
        <taxon>Actinopterygii</taxon>
        <taxon>Neopterygii</taxon>
        <taxon>Teleostei</taxon>
        <taxon>Neoteleostei</taxon>
        <taxon>Acanthomorphata</taxon>
        <taxon>Ovalentaria</taxon>
        <taxon>Atherinomorphae</taxon>
        <taxon>Cyprinodontiformes</taxon>
        <taxon>Poeciliidae</taxon>
        <taxon>Poeciliinae</taxon>
        <taxon>Xiphophorus</taxon>
    </lineage>
</organism>
<keyword evidence="2" id="KW-0106">Calcium</keyword>
<sequence length="399" mass="44827">RSPCGSPPRSPLTYRSYPYSKQRNGVDAQIRETAFHSSEFYTSAQASSAERLNQPATLSYSDDDPWRITAEQLDYYTNQFKILQPDLGALILGAVAKNFFTKSKLPIPELSHIWELSDVDRDGALTFTEFCIAFHLIVARKNGYPLPESLPPTLQPAPAQHPEERFPDTPEVRDDSLRRPALVLYEKMALLTRSVNLLYTLFTRRPRVHLSTCRSYSSTSIDDAIKKAEEPPTPPPRPQKTHSRASSLDLNKLFQQGAPGTTSPDSGHNVPPPTRGRRSGPALPCVRLIRFSPAVLDVSGTPHGQVPQKPIRRKYHPESQSLETGAPPPAMPFLPPAKTSQKLLSRQKREIQMAIRKNRETNAVLRRLNSELQQQLKVVHQERVTLESQLELLRPLAST</sequence>
<protein>
    <recommendedName>
        <fullName evidence="9">RALBP1 associated Eps domain containing 2</fullName>
    </recommendedName>
</protein>
<dbReference type="GeneTree" id="ENSGT00940000158080"/>
<evidence type="ECO:0000313" key="8">
    <source>
        <dbReference type="Proteomes" id="UP000261380"/>
    </source>
</evidence>
<feature type="coiled-coil region" evidence="3">
    <location>
        <begin position="351"/>
        <end position="389"/>
    </location>
</feature>
<accession>A0A3B5LG29</accession>
<dbReference type="PANTHER" id="PTHR11216:SF64">
    <property type="entry name" value="RALBP1-ASSOCIATED EPS DOMAIN-CONTAINING PROTEIN 2"/>
    <property type="match status" value="1"/>
</dbReference>
<keyword evidence="1" id="KW-0479">Metal-binding</keyword>
<reference evidence="7" key="1">
    <citation type="submission" date="2025-08" db="UniProtKB">
        <authorList>
            <consortium name="Ensembl"/>
        </authorList>
    </citation>
    <scope>IDENTIFICATION</scope>
</reference>
<dbReference type="AlphaFoldDB" id="A0A3B5LG29"/>
<dbReference type="PROSITE" id="PS50222">
    <property type="entry name" value="EF_HAND_2"/>
    <property type="match status" value="1"/>
</dbReference>
<evidence type="ECO:0000313" key="7">
    <source>
        <dbReference type="Ensembl" id="ENSXCOP00000011098.1"/>
    </source>
</evidence>
<dbReference type="Proteomes" id="UP000261380">
    <property type="component" value="Unplaced"/>
</dbReference>
<keyword evidence="8" id="KW-1185">Reference proteome</keyword>
<feature type="domain" description="EF-hand" evidence="6">
    <location>
        <begin position="105"/>
        <end position="140"/>
    </location>
</feature>
<dbReference type="InterPro" id="IPR000261">
    <property type="entry name" value="EH_dom"/>
</dbReference>
<dbReference type="GO" id="GO:0006897">
    <property type="term" value="P:endocytosis"/>
    <property type="evidence" value="ECO:0007669"/>
    <property type="project" value="TreeGrafter"/>
</dbReference>
<evidence type="ECO:0000256" key="2">
    <source>
        <dbReference type="ARBA" id="ARBA00022837"/>
    </source>
</evidence>
<dbReference type="InterPro" id="IPR002048">
    <property type="entry name" value="EF_hand_dom"/>
</dbReference>
<evidence type="ECO:0000256" key="1">
    <source>
        <dbReference type="ARBA" id="ARBA00022723"/>
    </source>
</evidence>
<dbReference type="PROSITE" id="PS50031">
    <property type="entry name" value="EH"/>
    <property type="match status" value="1"/>
</dbReference>
<dbReference type="InterPro" id="IPR018247">
    <property type="entry name" value="EF_Hand_1_Ca_BS"/>
</dbReference>
<dbReference type="SMART" id="SM00027">
    <property type="entry name" value="EH"/>
    <property type="match status" value="1"/>
</dbReference>
<proteinExistence type="predicted"/>
<feature type="region of interest" description="Disordered" evidence="4">
    <location>
        <begin position="254"/>
        <end position="281"/>
    </location>
</feature>
<dbReference type="CDD" id="cd00052">
    <property type="entry name" value="EH"/>
    <property type="match status" value="1"/>
</dbReference>
<dbReference type="GO" id="GO:0005509">
    <property type="term" value="F:calcium ion binding"/>
    <property type="evidence" value="ECO:0007669"/>
    <property type="project" value="InterPro"/>
</dbReference>
<feature type="compositionally biased region" description="Basic and acidic residues" evidence="4">
    <location>
        <begin position="161"/>
        <end position="173"/>
    </location>
</feature>
<dbReference type="Gene3D" id="1.10.238.10">
    <property type="entry name" value="EF-hand"/>
    <property type="match status" value="1"/>
</dbReference>
<dbReference type="STRING" id="32473.ENSXCOP00000011098"/>
<evidence type="ECO:0000259" key="6">
    <source>
        <dbReference type="PROSITE" id="PS50222"/>
    </source>
</evidence>
<dbReference type="GO" id="GO:0005886">
    <property type="term" value="C:plasma membrane"/>
    <property type="evidence" value="ECO:0007669"/>
    <property type="project" value="TreeGrafter"/>
</dbReference>
<evidence type="ECO:0000256" key="3">
    <source>
        <dbReference type="SAM" id="Coils"/>
    </source>
</evidence>
<dbReference type="SUPFAM" id="SSF47473">
    <property type="entry name" value="EF-hand"/>
    <property type="match status" value="1"/>
</dbReference>
<dbReference type="GO" id="GO:0016197">
    <property type="term" value="P:endosomal transport"/>
    <property type="evidence" value="ECO:0007669"/>
    <property type="project" value="TreeGrafter"/>
</dbReference>
<evidence type="ECO:0000259" key="5">
    <source>
        <dbReference type="PROSITE" id="PS50031"/>
    </source>
</evidence>
<dbReference type="PANTHER" id="PTHR11216">
    <property type="entry name" value="EH DOMAIN"/>
    <property type="match status" value="1"/>
</dbReference>